<organism evidence="1 2">
    <name type="scientific">Geobacter benzoatilyticus</name>
    <dbReference type="NCBI Taxonomy" id="2815309"/>
    <lineage>
        <taxon>Bacteria</taxon>
        <taxon>Pseudomonadati</taxon>
        <taxon>Thermodesulfobacteriota</taxon>
        <taxon>Desulfuromonadia</taxon>
        <taxon>Geobacterales</taxon>
        <taxon>Geobacteraceae</taxon>
        <taxon>Geobacter</taxon>
    </lineage>
</organism>
<dbReference type="NCBIfam" id="TIGR00624">
    <property type="entry name" value="tag"/>
    <property type="match status" value="1"/>
</dbReference>
<dbReference type="PANTHER" id="PTHR30037">
    <property type="entry name" value="DNA-3-METHYLADENINE GLYCOSYLASE 1"/>
    <property type="match status" value="1"/>
</dbReference>
<gene>
    <name evidence="1" type="ORF">JZM60_02815</name>
</gene>
<sequence length="195" mass="22354">MTIRCGWCGTDPLYIAYHDEEWGVPVHDDRHLFEMLILEGAQAGLSWLTILRKREAYRRAFANFDAETVAAWSEPEVQRLLADGGIVRNRLKIESVIKNARGVLKIREEFGSLDAYLWGFVDHRPRQNAWRTLAEVPARTEQSDAMGKDLKRRGFNFVGSTICYAFMQAVGMVNDHVTSCCRYGEIRQQVQRESG</sequence>
<accession>A0ABX7Q869</accession>
<reference evidence="1 2" key="1">
    <citation type="submission" date="2021-03" db="EMBL/GenBank/DDBJ databases">
        <title>Geobacter metallireducens gen. nov. sp. nov., a microorganism capable of coupling the complete oxidation of organic compounds to the reduction of iron and other metals.</title>
        <authorList>
            <person name="Li Y."/>
        </authorList>
    </citation>
    <scope>NUCLEOTIDE SEQUENCE [LARGE SCALE GENOMIC DNA]</scope>
    <source>
        <strain evidence="1 2">Jerry-YX</strain>
    </source>
</reference>
<dbReference type="PANTHER" id="PTHR30037:SF4">
    <property type="entry name" value="DNA-3-METHYLADENINE GLYCOSYLASE I"/>
    <property type="match status" value="1"/>
</dbReference>
<protein>
    <submittedName>
        <fullName evidence="1">DNA-3-methyladenine glycosylase I</fullName>
    </submittedName>
</protein>
<dbReference type="InterPro" id="IPR005019">
    <property type="entry name" value="Adenine_glyco"/>
</dbReference>
<dbReference type="InterPro" id="IPR052891">
    <property type="entry name" value="DNA-3mA_glycosylase"/>
</dbReference>
<evidence type="ECO:0000313" key="1">
    <source>
        <dbReference type="EMBL" id="QSV47316.1"/>
    </source>
</evidence>
<dbReference type="Pfam" id="PF03352">
    <property type="entry name" value="Adenine_glyco"/>
    <property type="match status" value="1"/>
</dbReference>
<dbReference type="Gene3D" id="1.10.340.30">
    <property type="entry name" value="Hypothetical protein, domain 2"/>
    <property type="match status" value="1"/>
</dbReference>
<keyword evidence="2" id="KW-1185">Reference proteome</keyword>
<dbReference type="EMBL" id="CP071382">
    <property type="protein sequence ID" value="QSV47316.1"/>
    <property type="molecule type" value="Genomic_DNA"/>
</dbReference>
<dbReference type="SUPFAM" id="SSF48150">
    <property type="entry name" value="DNA-glycosylase"/>
    <property type="match status" value="1"/>
</dbReference>
<name>A0ABX7Q869_9BACT</name>
<dbReference type="InterPro" id="IPR004597">
    <property type="entry name" value="Tag"/>
</dbReference>
<dbReference type="Proteomes" id="UP000663651">
    <property type="component" value="Chromosome"/>
</dbReference>
<proteinExistence type="predicted"/>
<evidence type="ECO:0000313" key="2">
    <source>
        <dbReference type="Proteomes" id="UP000663651"/>
    </source>
</evidence>
<dbReference type="InterPro" id="IPR011257">
    <property type="entry name" value="DNA_glycosylase"/>
</dbReference>